<dbReference type="PRINTS" id="PR00385">
    <property type="entry name" value="P450"/>
</dbReference>
<dbReference type="InterPro" id="IPR017972">
    <property type="entry name" value="Cyt_P450_CS"/>
</dbReference>
<dbReference type="Pfam" id="PF00067">
    <property type="entry name" value="p450"/>
    <property type="match status" value="1"/>
</dbReference>
<dbReference type="GO" id="GO:0004497">
    <property type="term" value="F:monooxygenase activity"/>
    <property type="evidence" value="ECO:0007669"/>
    <property type="project" value="UniProtKB-KW"/>
</dbReference>
<dbReference type="SUPFAM" id="SSF48264">
    <property type="entry name" value="Cytochrome P450"/>
    <property type="match status" value="1"/>
</dbReference>
<gene>
    <name evidence="9" type="ORF">HY834_07385</name>
</gene>
<keyword evidence="3 7" id="KW-0479">Metal-binding</keyword>
<dbReference type="InterPro" id="IPR002401">
    <property type="entry name" value="Cyt_P450_E_grp-I"/>
</dbReference>
<evidence type="ECO:0000256" key="2">
    <source>
        <dbReference type="ARBA" id="ARBA00022617"/>
    </source>
</evidence>
<comment type="similarity">
    <text evidence="1 8">Belongs to the cytochrome P450 family.</text>
</comment>
<keyword evidence="5 7" id="KW-0408">Iron</keyword>
<evidence type="ECO:0000256" key="1">
    <source>
        <dbReference type="ARBA" id="ARBA00010617"/>
    </source>
</evidence>
<evidence type="ECO:0000256" key="6">
    <source>
        <dbReference type="ARBA" id="ARBA00023033"/>
    </source>
</evidence>
<dbReference type="InterPro" id="IPR036396">
    <property type="entry name" value="Cyt_P450_sf"/>
</dbReference>
<protein>
    <submittedName>
        <fullName evidence="9">Cytochrome P450</fullName>
    </submittedName>
</protein>
<dbReference type="InterPro" id="IPR001128">
    <property type="entry name" value="Cyt_P450"/>
</dbReference>
<keyword evidence="4 8" id="KW-0560">Oxidoreductase</keyword>
<dbReference type="PROSITE" id="PS00086">
    <property type="entry name" value="CYTOCHROME_P450"/>
    <property type="match status" value="1"/>
</dbReference>
<evidence type="ECO:0000256" key="3">
    <source>
        <dbReference type="ARBA" id="ARBA00022723"/>
    </source>
</evidence>
<sequence>MTFHPPRPIPHARPLSAAQFVWTMARNPLAIWSEAAFTEPVIRADWLGTPTIIVSDLAAIRHVMVENAQNYAMQPLRQRVLRPILRDGLLTAEGELWRRTRRSLAPVFAPRNTAGLAEAMRERSMRFAAGLEARAGEAVDMAEQMTLLTFDILQATLFSGDIVGDPQEFAAATSALLRTMGRVDPMDILDAPGFVPRLTRILGARSLAYFRRLITATIEKREALLAADPARAPRDLLTLLLEAEGLSRSEVEDNIITFIGAGHETTARALGWTLYLLSQAPDELAMIEAELDAHDFASPLAEWPDRLPYARAAFEEAMRLYPPAPSLNRAAIGPDRVGTVDIPAGATVLVLPWIVHRHEKLWDHPNDFMPSCFLPENRDRIDRYQYLPFGIGPRVCIGQYFAMQEGVIALAALLRNLRFDYVGRSAPMPVQTITVQPEGGLPMRISRRPPRRSP</sequence>
<dbReference type="GO" id="GO:0005506">
    <property type="term" value="F:iron ion binding"/>
    <property type="evidence" value="ECO:0007669"/>
    <property type="project" value="InterPro"/>
</dbReference>
<dbReference type="Gene3D" id="1.10.630.10">
    <property type="entry name" value="Cytochrome P450"/>
    <property type="match status" value="1"/>
</dbReference>
<evidence type="ECO:0000313" key="9">
    <source>
        <dbReference type="EMBL" id="MBI4921557.1"/>
    </source>
</evidence>
<dbReference type="PANTHER" id="PTHR24291">
    <property type="entry name" value="CYTOCHROME P450 FAMILY 4"/>
    <property type="match status" value="1"/>
</dbReference>
<dbReference type="AlphaFoldDB" id="A0A933L1N9"/>
<name>A0A933L1N9_9HYPH</name>
<feature type="binding site" description="axial binding residue" evidence="7">
    <location>
        <position position="396"/>
    </location>
    <ligand>
        <name>heme</name>
        <dbReference type="ChEBI" id="CHEBI:30413"/>
    </ligand>
    <ligandPart>
        <name>Fe</name>
        <dbReference type="ChEBI" id="CHEBI:18248"/>
    </ligandPart>
</feature>
<dbReference type="Proteomes" id="UP000782610">
    <property type="component" value="Unassembled WGS sequence"/>
</dbReference>
<organism evidence="9 10">
    <name type="scientific">Devosia nanyangense</name>
    <dbReference type="NCBI Taxonomy" id="1228055"/>
    <lineage>
        <taxon>Bacteria</taxon>
        <taxon>Pseudomonadati</taxon>
        <taxon>Pseudomonadota</taxon>
        <taxon>Alphaproteobacteria</taxon>
        <taxon>Hyphomicrobiales</taxon>
        <taxon>Devosiaceae</taxon>
        <taxon>Devosia</taxon>
    </lineage>
</organism>
<dbReference type="GO" id="GO:0016705">
    <property type="term" value="F:oxidoreductase activity, acting on paired donors, with incorporation or reduction of molecular oxygen"/>
    <property type="evidence" value="ECO:0007669"/>
    <property type="project" value="InterPro"/>
</dbReference>
<accession>A0A933L1N9</accession>
<reference evidence="9" key="1">
    <citation type="submission" date="2020-07" db="EMBL/GenBank/DDBJ databases">
        <title>Huge and variable diversity of episymbiotic CPR bacteria and DPANN archaea in groundwater ecosystems.</title>
        <authorList>
            <person name="He C.Y."/>
            <person name="Keren R."/>
            <person name="Whittaker M."/>
            <person name="Farag I.F."/>
            <person name="Doudna J."/>
            <person name="Cate J.H.D."/>
            <person name="Banfield J.F."/>
        </authorList>
    </citation>
    <scope>NUCLEOTIDE SEQUENCE</scope>
    <source>
        <strain evidence="9">NC_groundwater_1586_Pr3_B-0.1um_66_15</strain>
    </source>
</reference>
<comment type="cofactor">
    <cofactor evidence="7">
        <name>heme</name>
        <dbReference type="ChEBI" id="CHEBI:30413"/>
    </cofactor>
</comment>
<evidence type="ECO:0000313" key="10">
    <source>
        <dbReference type="Proteomes" id="UP000782610"/>
    </source>
</evidence>
<dbReference type="GO" id="GO:0020037">
    <property type="term" value="F:heme binding"/>
    <property type="evidence" value="ECO:0007669"/>
    <property type="project" value="InterPro"/>
</dbReference>
<evidence type="ECO:0000256" key="4">
    <source>
        <dbReference type="ARBA" id="ARBA00023002"/>
    </source>
</evidence>
<keyword evidence="6 8" id="KW-0503">Monooxygenase</keyword>
<dbReference type="PANTHER" id="PTHR24291:SF50">
    <property type="entry name" value="BIFUNCTIONAL ALBAFLAVENONE MONOOXYGENASE_TERPENE SYNTHASE"/>
    <property type="match status" value="1"/>
</dbReference>
<dbReference type="EMBL" id="JACRAF010000022">
    <property type="protein sequence ID" value="MBI4921557.1"/>
    <property type="molecule type" value="Genomic_DNA"/>
</dbReference>
<evidence type="ECO:0000256" key="5">
    <source>
        <dbReference type="ARBA" id="ARBA00023004"/>
    </source>
</evidence>
<keyword evidence="2 7" id="KW-0349">Heme</keyword>
<comment type="caution">
    <text evidence="9">The sequence shown here is derived from an EMBL/GenBank/DDBJ whole genome shotgun (WGS) entry which is preliminary data.</text>
</comment>
<dbReference type="InterPro" id="IPR050196">
    <property type="entry name" value="Cytochrome_P450_Monoox"/>
</dbReference>
<proteinExistence type="inferred from homology"/>
<evidence type="ECO:0000256" key="8">
    <source>
        <dbReference type="RuleBase" id="RU000461"/>
    </source>
</evidence>
<dbReference type="PRINTS" id="PR00463">
    <property type="entry name" value="EP450I"/>
</dbReference>
<evidence type="ECO:0000256" key="7">
    <source>
        <dbReference type="PIRSR" id="PIRSR602401-1"/>
    </source>
</evidence>